<gene>
    <name evidence="2" type="ORF">PGLA1383_LOCUS48851</name>
</gene>
<feature type="region of interest" description="Disordered" evidence="1">
    <location>
        <begin position="122"/>
        <end position="165"/>
    </location>
</feature>
<dbReference type="Proteomes" id="UP000654075">
    <property type="component" value="Unassembled WGS sequence"/>
</dbReference>
<evidence type="ECO:0000256" key="1">
    <source>
        <dbReference type="SAM" id="MobiDB-lite"/>
    </source>
</evidence>
<dbReference type="AlphaFoldDB" id="A0A813H5I5"/>
<dbReference type="EMBL" id="CAJNNV010030559">
    <property type="protein sequence ID" value="CAE8632931.1"/>
    <property type="molecule type" value="Genomic_DNA"/>
</dbReference>
<comment type="caution">
    <text evidence="2">The sequence shown here is derived from an EMBL/GenBank/DDBJ whole genome shotgun (WGS) entry which is preliminary data.</text>
</comment>
<name>A0A813H5I5_POLGL</name>
<sequence>MALTARSGTLKKECENVDIEEQYAFDLSKVPLSTPLRERRDSSKVPALVRENCSVPVAGADIEELYAFDDDALARAQALATEPSGRDPATPLRLRPVAGPRLFAAAVAGVARGGRRAADVVAEAASPSISPEAASSVPNERTEESAQKIVVSRSSGEEGSWEHRD</sequence>
<proteinExistence type="predicted"/>
<feature type="compositionally biased region" description="Low complexity" evidence="1">
    <location>
        <begin position="122"/>
        <end position="138"/>
    </location>
</feature>
<evidence type="ECO:0000313" key="3">
    <source>
        <dbReference type="Proteomes" id="UP000654075"/>
    </source>
</evidence>
<reference evidence="2" key="1">
    <citation type="submission" date="2021-02" db="EMBL/GenBank/DDBJ databases">
        <authorList>
            <person name="Dougan E. K."/>
            <person name="Rhodes N."/>
            <person name="Thang M."/>
            <person name="Chan C."/>
        </authorList>
    </citation>
    <scope>NUCLEOTIDE SEQUENCE</scope>
</reference>
<organism evidence="2 3">
    <name type="scientific">Polarella glacialis</name>
    <name type="common">Dinoflagellate</name>
    <dbReference type="NCBI Taxonomy" id="89957"/>
    <lineage>
        <taxon>Eukaryota</taxon>
        <taxon>Sar</taxon>
        <taxon>Alveolata</taxon>
        <taxon>Dinophyceae</taxon>
        <taxon>Suessiales</taxon>
        <taxon>Suessiaceae</taxon>
        <taxon>Polarella</taxon>
    </lineage>
</organism>
<evidence type="ECO:0000313" key="2">
    <source>
        <dbReference type="EMBL" id="CAE8632931.1"/>
    </source>
</evidence>
<protein>
    <submittedName>
        <fullName evidence="2">Uncharacterized protein</fullName>
    </submittedName>
</protein>
<accession>A0A813H5I5</accession>
<keyword evidence="3" id="KW-1185">Reference proteome</keyword>